<comment type="caution">
    <text evidence="2">The sequence shown here is derived from an EMBL/GenBank/DDBJ whole genome shotgun (WGS) entry which is preliminary data.</text>
</comment>
<keyword evidence="1" id="KW-1133">Transmembrane helix</keyword>
<dbReference type="PATRIC" id="fig|1116472.3.peg.1881"/>
<evidence type="ECO:0000313" key="2">
    <source>
        <dbReference type="EMBL" id="ESS72293.1"/>
    </source>
</evidence>
<dbReference type="STRING" id="1116472.MGMO_61c00040"/>
<organism evidence="2 3">
    <name type="scientific">Methyloglobulus morosus KoM1</name>
    <dbReference type="NCBI Taxonomy" id="1116472"/>
    <lineage>
        <taxon>Bacteria</taxon>
        <taxon>Pseudomonadati</taxon>
        <taxon>Pseudomonadota</taxon>
        <taxon>Gammaproteobacteria</taxon>
        <taxon>Methylococcales</taxon>
        <taxon>Methylococcaceae</taxon>
        <taxon>Methyloglobulus</taxon>
    </lineage>
</organism>
<dbReference type="eggNOG" id="COG2304">
    <property type="taxonomic scope" value="Bacteria"/>
</dbReference>
<evidence type="ECO:0008006" key="4">
    <source>
        <dbReference type="Google" id="ProtNLM"/>
    </source>
</evidence>
<keyword evidence="1" id="KW-0812">Transmembrane</keyword>
<gene>
    <name evidence="2" type="ORF">MGMO_61c00040</name>
</gene>
<dbReference type="RefSeq" id="WP_023494644.1">
    <property type="nucleotide sequence ID" value="NZ_AYLO01000059.1"/>
</dbReference>
<dbReference type="OrthoDB" id="283083at2"/>
<proteinExistence type="predicted"/>
<evidence type="ECO:0000256" key="1">
    <source>
        <dbReference type="SAM" id="Phobius"/>
    </source>
</evidence>
<protein>
    <recommendedName>
        <fullName evidence="4">DUF4381 domain-containing protein</fullName>
    </recommendedName>
</protein>
<dbReference type="EMBL" id="AYLO01000059">
    <property type="protein sequence ID" value="ESS72293.1"/>
    <property type="molecule type" value="Genomic_DNA"/>
</dbReference>
<evidence type="ECO:0000313" key="3">
    <source>
        <dbReference type="Proteomes" id="UP000017842"/>
    </source>
</evidence>
<dbReference type="AlphaFoldDB" id="V5C6B0"/>
<keyword evidence="1" id="KW-0472">Membrane</keyword>
<dbReference type="Proteomes" id="UP000017842">
    <property type="component" value="Unassembled WGS sequence"/>
</dbReference>
<reference evidence="2 3" key="1">
    <citation type="journal article" date="2013" name="Genome Announc.">
        <title>Draft Genome Sequence of the Methanotrophic Gammaproteobacterium Methyloglobulus morosus DSM 22980 Strain KoM1.</title>
        <authorList>
            <person name="Poehlein A."/>
            <person name="Deutzmann J.S."/>
            <person name="Daniel R."/>
            <person name="Simeonova D.D."/>
        </authorList>
    </citation>
    <scope>NUCLEOTIDE SEQUENCE [LARGE SCALE GENOMIC DNA]</scope>
    <source>
        <strain evidence="2 3">KoM1</strain>
    </source>
</reference>
<name>V5C6B0_9GAMM</name>
<sequence>MESNQLPLRDIHLPEAIDWWPPALGWWLLAILIPLSIALMVWLYKRITRQTAIKAARKLLLQIKQDQQCDNSQKLKDLSALIRRVAISATTRNKCAGLTGQQWLEFLDQSVKGAPFTLGIGQLLANAPYQKSPPNEQDINQLTRLCEDWLNAQTKRKK</sequence>
<keyword evidence="3" id="KW-1185">Reference proteome</keyword>
<dbReference type="InterPro" id="IPR025489">
    <property type="entry name" value="DUF4381"/>
</dbReference>
<accession>V5C6B0</accession>
<dbReference type="Pfam" id="PF14316">
    <property type="entry name" value="DUF4381"/>
    <property type="match status" value="1"/>
</dbReference>
<feature type="transmembrane region" description="Helical" evidence="1">
    <location>
        <begin position="24"/>
        <end position="44"/>
    </location>
</feature>